<dbReference type="STRING" id="564608.C1MWM6"/>
<reference evidence="3 4" key="1">
    <citation type="journal article" date="2009" name="Science">
        <title>Green evolution and dynamic adaptations revealed by genomes of the marine picoeukaryotes Micromonas.</title>
        <authorList>
            <person name="Worden A.Z."/>
            <person name="Lee J.H."/>
            <person name="Mock T."/>
            <person name="Rouze P."/>
            <person name="Simmons M.P."/>
            <person name="Aerts A.L."/>
            <person name="Allen A.E."/>
            <person name="Cuvelier M.L."/>
            <person name="Derelle E."/>
            <person name="Everett M.V."/>
            <person name="Foulon E."/>
            <person name="Grimwood J."/>
            <person name="Gundlach H."/>
            <person name="Henrissat B."/>
            <person name="Napoli C."/>
            <person name="McDonald S.M."/>
            <person name="Parker M.S."/>
            <person name="Rombauts S."/>
            <person name="Salamov A."/>
            <person name="Von Dassow P."/>
            <person name="Badger J.H."/>
            <person name="Coutinho P.M."/>
            <person name="Demir E."/>
            <person name="Dubchak I."/>
            <person name="Gentemann C."/>
            <person name="Eikrem W."/>
            <person name="Gready J.E."/>
            <person name="John U."/>
            <person name="Lanier W."/>
            <person name="Lindquist E.A."/>
            <person name="Lucas S."/>
            <person name="Mayer K.F."/>
            <person name="Moreau H."/>
            <person name="Not F."/>
            <person name="Otillar R."/>
            <person name="Panaud O."/>
            <person name="Pangilinan J."/>
            <person name="Paulsen I."/>
            <person name="Piegu B."/>
            <person name="Poliakov A."/>
            <person name="Robbens S."/>
            <person name="Schmutz J."/>
            <person name="Toulza E."/>
            <person name="Wyss T."/>
            <person name="Zelensky A."/>
            <person name="Zhou K."/>
            <person name="Armbrust E.V."/>
            <person name="Bhattacharya D."/>
            <person name="Goodenough U.W."/>
            <person name="Van de Peer Y."/>
            <person name="Grigoriev I.V."/>
        </authorList>
    </citation>
    <scope>NUCLEOTIDE SEQUENCE [LARGE SCALE GENOMIC DNA]</scope>
    <source>
        <strain evidence="3 4">CCMP1545</strain>
    </source>
</reference>
<evidence type="ECO:0000256" key="1">
    <source>
        <dbReference type="SAM" id="Phobius"/>
    </source>
</evidence>
<dbReference type="KEGG" id="mpp:MICPUCDRAFT_6391"/>
<dbReference type="OMA" id="PRTFWIE"/>
<keyword evidence="1" id="KW-0472">Membrane</keyword>
<organism evidence="4">
    <name type="scientific">Micromonas pusilla (strain CCMP1545)</name>
    <name type="common">Picoplanktonic green alga</name>
    <dbReference type="NCBI Taxonomy" id="564608"/>
    <lineage>
        <taxon>Eukaryota</taxon>
        <taxon>Viridiplantae</taxon>
        <taxon>Chlorophyta</taxon>
        <taxon>Mamiellophyceae</taxon>
        <taxon>Mamiellales</taxon>
        <taxon>Mamiellaceae</taxon>
        <taxon>Micromonas</taxon>
    </lineage>
</organism>
<dbReference type="AlphaFoldDB" id="C1MWM6"/>
<keyword evidence="1" id="KW-0812">Transmembrane</keyword>
<feature type="domain" description="TPM" evidence="2">
    <location>
        <begin position="2"/>
        <end position="35"/>
    </location>
</feature>
<proteinExistence type="predicted"/>
<keyword evidence="4" id="KW-1185">Reference proteome</keyword>
<evidence type="ECO:0000259" key="2">
    <source>
        <dbReference type="Pfam" id="PF04536"/>
    </source>
</evidence>
<feature type="transmembrane region" description="Helical" evidence="1">
    <location>
        <begin position="167"/>
        <end position="186"/>
    </location>
</feature>
<keyword evidence="1" id="KW-1133">Transmembrane helix</keyword>
<dbReference type="RefSeq" id="XP_003059951.1">
    <property type="nucleotide sequence ID" value="XM_003059905.1"/>
</dbReference>
<dbReference type="eggNOG" id="ENOG502S9CT">
    <property type="taxonomic scope" value="Eukaryota"/>
</dbReference>
<dbReference type="Proteomes" id="UP000001876">
    <property type="component" value="Unassembled WGS sequence"/>
</dbReference>
<dbReference type="InterPro" id="IPR007621">
    <property type="entry name" value="TPM_dom"/>
</dbReference>
<dbReference type="EMBL" id="GG663741">
    <property type="protein sequence ID" value="EEH55903.1"/>
    <property type="molecule type" value="Genomic_DNA"/>
</dbReference>
<evidence type="ECO:0000313" key="4">
    <source>
        <dbReference type="Proteomes" id="UP000001876"/>
    </source>
</evidence>
<protein>
    <submittedName>
        <fullName evidence="3">Predicted protein</fullName>
    </submittedName>
</protein>
<dbReference type="PANTHER" id="PTHR35514">
    <property type="entry name" value="THYLAKOID LUMENAL 15.0 KDA PROTEIN 2, CHLOROPLASTIC"/>
    <property type="match status" value="1"/>
</dbReference>
<name>C1MWM6_MICPC</name>
<feature type="transmembrane region" description="Helical" evidence="1">
    <location>
        <begin position="136"/>
        <end position="155"/>
    </location>
</feature>
<evidence type="ECO:0000313" key="3">
    <source>
        <dbReference type="EMBL" id="EEH55903.1"/>
    </source>
</evidence>
<gene>
    <name evidence="3" type="ORF">MICPUCDRAFT_6391</name>
</gene>
<dbReference type="Pfam" id="PF04536">
    <property type="entry name" value="TPM_phosphatase"/>
    <property type="match status" value="1"/>
</dbReference>
<accession>C1MWM6</accession>
<dbReference type="PANTHER" id="PTHR35514:SF1">
    <property type="entry name" value="THYLAKOID LUMENAL 15.0 KDA PROTEIN 2, CHLOROPLASTIC"/>
    <property type="match status" value="1"/>
</dbReference>
<sequence>LFDYAGVFTPERASALTAELTELESSTGWKVRVVTGYEGAINDLYRTTRADRKTVIMTADEFKGNVLEFYYDTSSLKEVIPKNVFQEMRGRYGNKYYVDEEGLETAVVDATEALRGCLARGGCAFVPGLSPQQREFSLVAVITGGFLFGAATAAGKSAAEPSPWTGVFIAIWVPWVFAFGFYPLYVRQPEDLTPLIQNAALFAA</sequence>
<dbReference type="OrthoDB" id="417797at2759"/>
<dbReference type="GeneID" id="9685390"/>
<feature type="non-terminal residue" evidence="3">
    <location>
        <position position="1"/>
    </location>
</feature>
<feature type="non-terminal residue" evidence="3">
    <location>
        <position position="204"/>
    </location>
</feature>